<dbReference type="Proteomes" id="UP000054007">
    <property type="component" value="Unassembled WGS sequence"/>
</dbReference>
<gene>
    <name evidence="2" type="ORF">CYLTODRAFT_493510</name>
</gene>
<dbReference type="InterPro" id="IPR001810">
    <property type="entry name" value="F-box_dom"/>
</dbReference>
<dbReference type="AlphaFoldDB" id="A0A0D7B1D4"/>
<sequence>MYRATIAPIRRMPPEIMVDVFQYCVSPPTEDSACDPDGMRWTLARVCNLWNRIIHDTPVLWTTIVVIPTDTPNAASILEGHIRRACNLPLFVVIDEYRNTAKTTLLNAHLLAILFASSPQWQLLHISLSSACVLDVMSHLLPCGLPALEEAVIHSGSDGTLGCPGCGADDTMQQGKAYQWFENFTGLRRLHLQSLPHGLDLRWPLSIDHLSNWVVINDKRSQSDNLQRILNIENLEEWHVMILFPPVRHSLQTPLLHTKLRILRGITPVLLCDLTLPSLEQLTFRPPSHLPDGDPVDEDAHKSCWEDFANFLSRSKCRLTQLVALDANITMDPRFLAQTIQQLSDSLVEFGFCIDRAPAPMSIATNILQALTHTSKSAGLLPDLLALVVALHEDVVHWVDNDILVELGVLLKSRRSKEMAATWQVPALREVTVNFQDANCYQSIWLRYLRKLSAEGLRVIPPTRRAIQSANVPYWAGSWRDRQRELSH</sequence>
<feature type="domain" description="F-box" evidence="1">
    <location>
        <begin position="10"/>
        <end position="65"/>
    </location>
</feature>
<evidence type="ECO:0000313" key="3">
    <source>
        <dbReference type="Proteomes" id="UP000054007"/>
    </source>
</evidence>
<dbReference type="OrthoDB" id="3365698at2759"/>
<reference evidence="2 3" key="1">
    <citation type="journal article" date="2015" name="Fungal Genet. Biol.">
        <title>Evolution of novel wood decay mechanisms in Agaricales revealed by the genome sequences of Fistulina hepatica and Cylindrobasidium torrendii.</title>
        <authorList>
            <person name="Floudas D."/>
            <person name="Held B.W."/>
            <person name="Riley R."/>
            <person name="Nagy L.G."/>
            <person name="Koehler G."/>
            <person name="Ransdell A.S."/>
            <person name="Younus H."/>
            <person name="Chow J."/>
            <person name="Chiniquy J."/>
            <person name="Lipzen A."/>
            <person name="Tritt A."/>
            <person name="Sun H."/>
            <person name="Haridas S."/>
            <person name="LaButti K."/>
            <person name="Ohm R.A."/>
            <person name="Kues U."/>
            <person name="Blanchette R.A."/>
            <person name="Grigoriev I.V."/>
            <person name="Minto R.E."/>
            <person name="Hibbett D.S."/>
        </authorList>
    </citation>
    <scope>NUCLEOTIDE SEQUENCE [LARGE SCALE GENOMIC DNA]</scope>
    <source>
        <strain evidence="2 3">FP15055 ss-10</strain>
    </source>
</reference>
<proteinExistence type="predicted"/>
<keyword evidence="3" id="KW-1185">Reference proteome</keyword>
<dbReference type="STRING" id="1314674.A0A0D7B1D4"/>
<protein>
    <recommendedName>
        <fullName evidence="1">F-box domain-containing protein</fullName>
    </recommendedName>
</protein>
<dbReference type="EMBL" id="KN880661">
    <property type="protein sequence ID" value="KIY63974.1"/>
    <property type="molecule type" value="Genomic_DNA"/>
</dbReference>
<evidence type="ECO:0000313" key="2">
    <source>
        <dbReference type="EMBL" id="KIY63974.1"/>
    </source>
</evidence>
<accession>A0A0D7B1D4</accession>
<name>A0A0D7B1D4_9AGAR</name>
<organism evidence="2 3">
    <name type="scientific">Cylindrobasidium torrendii FP15055 ss-10</name>
    <dbReference type="NCBI Taxonomy" id="1314674"/>
    <lineage>
        <taxon>Eukaryota</taxon>
        <taxon>Fungi</taxon>
        <taxon>Dikarya</taxon>
        <taxon>Basidiomycota</taxon>
        <taxon>Agaricomycotina</taxon>
        <taxon>Agaricomycetes</taxon>
        <taxon>Agaricomycetidae</taxon>
        <taxon>Agaricales</taxon>
        <taxon>Marasmiineae</taxon>
        <taxon>Physalacriaceae</taxon>
        <taxon>Cylindrobasidium</taxon>
    </lineage>
</organism>
<dbReference type="Gene3D" id="1.20.1280.50">
    <property type="match status" value="1"/>
</dbReference>
<dbReference type="Pfam" id="PF12937">
    <property type="entry name" value="F-box-like"/>
    <property type="match status" value="1"/>
</dbReference>
<evidence type="ECO:0000259" key="1">
    <source>
        <dbReference type="Pfam" id="PF12937"/>
    </source>
</evidence>